<dbReference type="Proteomes" id="UP000323946">
    <property type="component" value="Unassembled WGS sequence"/>
</dbReference>
<dbReference type="RefSeq" id="WP_150065346.1">
    <property type="nucleotide sequence ID" value="NZ_JBEPDJ010000011.1"/>
</dbReference>
<accession>A0A5M7C607</accession>
<dbReference type="AlphaFoldDB" id="A0A5M7C607"/>
<evidence type="ECO:0000313" key="1">
    <source>
        <dbReference type="EMBL" id="KAA5837183.1"/>
    </source>
</evidence>
<protein>
    <submittedName>
        <fullName evidence="1">Uncharacterized protein</fullName>
    </submittedName>
</protein>
<keyword evidence="2" id="KW-1185">Reference proteome</keyword>
<dbReference type="EMBL" id="VWPH01000002">
    <property type="protein sequence ID" value="KAA5837183.1"/>
    <property type="molecule type" value="Genomic_DNA"/>
</dbReference>
<comment type="caution">
    <text evidence="1">The sequence shown here is derived from an EMBL/GenBank/DDBJ whole genome shotgun (WGS) entry which is preliminary data.</text>
</comment>
<gene>
    <name evidence="1" type="ORF">F1721_05095</name>
</gene>
<organism evidence="1 2">
    <name type="scientific">Saccharopolyspora hirsuta</name>
    <dbReference type="NCBI Taxonomy" id="1837"/>
    <lineage>
        <taxon>Bacteria</taxon>
        <taxon>Bacillati</taxon>
        <taxon>Actinomycetota</taxon>
        <taxon>Actinomycetes</taxon>
        <taxon>Pseudonocardiales</taxon>
        <taxon>Pseudonocardiaceae</taxon>
        <taxon>Saccharopolyspora</taxon>
    </lineage>
</organism>
<proteinExistence type="predicted"/>
<reference evidence="1 2" key="1">
    <citation type="submission" date="2019-09" db="EMBL/GenBank/DDBJ databases">
        <title>Draft genome sequence of the thermophilic Saccharopolyspora hirsuta VKM Ac-666T.</title>
        <authorList>
            <person name="Lobastova T.G."/>
            <person name="Fokina V."/>
            <person name="Bragin E.Y."/>
            <person name="Shtratnikova V.Y."/>
            <person name="Starodumova I.P."/>
            <person name="Tarlachkov S.V."/>
            <person name="Donova M.V."/>
        </authorList>
    </citation>
    <scope>NUCLEOTIDE SEQUENCE [LARGE SCALE GENOMIC DNA]</scope>
    <source>
        <strain evidence="1 2">VKM Ac-666</strain>
    </source>
</reference>
<name>A0A5M7C607_SACHI</name>
<sequence>MLRHLMNDEVEDMIPEQMTLLRMNELREEAHRQRLAREMSAGRWWRWLAAYATRRAAAASRCC</sequence>
<evidence type="ECO:0000313" key="2">
    <source>
        <dbReference type="Proteomes" id="UP000323946"/>
    </source>
</evidence>